<dbReference type="EMBL" id="PUTQ01000041">
    <property type="protein sequence ID" value="RCF43640.1"/>
    <property type="molecule type" value="Genomic_DNA"/>
</dbReference>
<dbReference type="InterPro" id="IPR051351">
    <property type="entry name" value="Ascorbate-PTS_EIIA_comp"/>
</dbReference>
<evidence type="ECO:0000313" key="10">
    <source>
        <dbReference type="EMBL" id="WEE26426.1"/>
    </source>
</evidence>
<dbReference type="EMBL" id="CP118942">
    <property type="protein sequence ID" value="WEE26426.1"/>
    <property type="molecule type" value="Genomic_DNA"/>
</dbReference>
<dbReference type="KEGG" id="ahi:VU14_21605"/>
<proteinExistence type="predicted"/>
<reference evidence="9" key="4">
    <citation type="submission" date="2018-02" db="EMBL/GenBank/DDBJ databases">
        <authorList>
            <person name="Williamson C."/>
        </authorList>
    </citation>
    <scope>NUCLEOTIDE SEQUENCE</scope>
    <source>
        <strain evidence="9">AFG_SD03_1510_Ahy_093</strain>
    </source>
</reference>
<dbReference type="Pfam" id="PF00359">
    <property type="entry name" value="PTS_EIIA_2"/>
    <property type="match status" value="1"/>
</dbReference>
<evidence type="ECO:0000313" key="11">
    <source>
        <dbReference type="Proteomes" id="UP000253075"/>
    </source>
</evidence>
<keyword evidence="8" id="KW-0762">Sugar transport</keyword>
<dbReference type="OMA" id="HIHTIMA"/>
<evidence type="ECO:0000256" key="4">
    <source>
        <dbReference type="ARBA" id="ARBA00022679"/>
    </source>
</evidence>
<dbReference type="GO" id="GO:0005737">
    <property type="term" value="C:cytoplasm"/>
    <property type="evidence" value="ECO:0007669"/>
    <property type="project" value="UniProtKB-SubCell"/>
</dbReference>
<dbReference type="AlphaFoldDB" id="A0A0F6KJL5"/>
<keyword evidence="6" id="KW-0418">Kinase</keyword>
<organism evidence="8 12">
    <name type="scientific">Aeromonas hydrophila</name>
    <dbReference type="NCBI Taxonomy" id="644"/>
    <lineage>
        <taxon>Bacteria</taxon>
        <taxon>Pseudomonadati</taxon>
        <taxon>Pseudomonadota</taxon>
        <taxon>Gammaproteobacteria</taxon>
        <taxon>Aeromonadales</taxon>
        <taxon>Aeromonadaceae</taxon>
        <taxon>Aeromonas</taxon>
    </lineage>
</organism>
<evidence type="ECO:0000256" key="5">
    <source>
        <dbReference type="ARBA" id="ARBA00022683"/>
    </source>
</evidence>
<reference evidence="10" key="6">
    <citation type="submission" date="2023-02" db="EMBL/GenBank/DDBJ databases">
        <title>The sequence of Aeromonas hydrophila K533.</title>
        <authorList>
            <person name="Luo X."/>
        </authorList>
    </citation>
    <scope>NUCLEOTIDE SEQUENCE</scope>
    <source>
        <strain evidence="10">K533</strain>
    </source>
</reference>
<sequence>MLTQLLTEEVISIEAGARDWRHAIELATAPLLANGTIEPSYVAALYRSHEELGPYYVLGPGLAMPHARPEDGVNRLGLALTVLKEGVNFGSEGNDPVRLLVTLAASDSNSHVETIAQLAELFMNEEDVAAIMAATSKDDILRILARY</sequence>
<dbReference type="PROSITE" id="PS00372">
    <property type="entry name" value="PTS_EIIA_TYPE_2_HIS"/>
    <property type="match status" value="1"/>
</dbReference>
<dbReference type="Proteomes" id="UP000253075">
    <property type="component" value="Unassembled WGS sequence"/>
</dbReference>
<dbReference type="GO" id="GO:0009401">
    <property type="term" value="P:phosphoenolpyruvate-dependent sugar phosphotransferase system"/>
    <property type="evidence" value="ECO:0007669"/>
    <property type="project" value="UniProtKB-KW"/>
</dbReference>
<evidence type="ECO:0000313" key="9">
    <source>
        <dbReference type="EMBL" id="RCF43640.1"/>
    </source>
</evidence>
<reference evidence="11" key="3">
    <citation type="submission" date="2018-02" db="EMBL/GenBank/DDBJ databases">
        <title>Phenotypic characterization and whole genome analysis of multidrug-resistant, extended-spectrum beta-lactamase-producing bacteria isolated from dogs in Germany.</title>
        <authorList>
            <person name="Williamson C."/>
        </authorList>
    </citation>
    <scope>NUCLEOTIDE SEQUENCE [LARGE SCALE GENOMIC DNA]</scope>
    <source>
        <strain evidence="11">AFG_SD03_1510_Ahy_093</strain>
    </source>
</reference>
<evidence type="ECO:0000259" key="7">
    <source>
        <dbReference type="PROSITE" id="PS51094"/>
    </source>
</evidence>
<dbReference type="KEGG" id="aaj:BOQ57_00735"/>
<evidence type="ECO:0000313" key="12">
    <source>
        <dbReference type="Proteomes" id="UP000859505"/>
    </source>
</evidence>
<dbReference type="GeneID" id="4487436"/>
<reference evidence="9 11" key="2">
    <citation type="journal article" date="2018" name="PLoS ONE">
        <title>Phenotypic characterization and whole genome analysis of extended-spectrum beta-lactamase-producing bacteria isolated from dogs in Germany.</title>
        <authorList>
            <person name="Boehmer T."/>
            <person name="Vogler A.J."/>
            <person name="Thomas A."/>
            <person name="Sauer S."/>
            <person name="Hergenroether M."/>
            <person name="Straubinger R.K."/>
            <person name="Birdsell D."/>
            <person name="Keim P."/>
            <person name="Sahl J.W."/>
            <person name="Williamson C.H."/>
            <person name="Riehm J.M."/>
        </authorList>
    </citation>
    <scope>NUCLEOTIDE SEQUENCE [LARGE SCALE GENOMIC DNA]</scope>
    <source>
        <strain evidence="9 11">AFG_SD03_1510_Ahy_093</strain>
    </source>
</reference>
<evidence type="ECO:0000256" key="6">
    <source>
        <dbReference type="ARBA" id="ARBA00022777"/>
    </source>
</evidence>
<evidence type="ECO:0000313" key="8">
    <source>
        <dbReference type="EMBL" id="HAT6345922.1"/>
    </source>
</evidence>
<evidence type="ECO:0000256" key="2">
    <source>
        <dbReference type="ARBA" id="ARBA00022448"/>
    </source>
</evidence>
<dbReference type="PANTHER" id="PTHR36203">
    <property type="entry name" value="ASCORBATE-SPECIFIC PTS SYSTEM EIIA COMPONENT"/>
    <property type="match status" value="1"/>
</dbReference>
<comment type="subcellular location">
    <subcellularLocation>
        <location evidence="1">Cytoplasm</location>
    </subcellularLocation>
</comment>
<dbReference type="PROSITE" id="PS51094">
    <property type="entry name" value="PTS_EIIA_TYPE_2"/>
    <property type="match status" value="1"/>
</dbReference>
<dbReference type="Proteomes" id="UP000859505">
    <property type="component" value="Unassembled WGS sequence"/>
</dbReference>
<accession>A0A0F6KJL5</accession>
<dbReference type="CDD" id="cd00211">
    <property type="entry name" value="PTS_IIA_fru"/>
    <property type="match status" value="1"/>
</dbReference>
<keyword evidence="3" id="KW-0963">Cytoplasm</keyword>
<dbReference type="InterPro" id="IPR002178">
    <property type="entry name" value="PTS_EIIA_type-2_dom"/>
</dbReference>
<protein>
    <submittedName>
        <fullName evidence="9">PTS mannitol transporter subunit IIA</fullName>
    </submittedName>
    <submittedName>
        <fullName evidence="8">PTS sugar transporter subunit IIA</fullName>
    </submittedName>
</protein>
<keyword evidence="5" id="KW-0598">Phosphotransferase system</keyword>
<feature type="domain" description="PTS EIIA type-2" evidence="7">
    <location>
        <begin position="4"/>
        <end position="147"/>
    </location>
</feature>
<dbReference type="EMBL" id="DACTUL010000037">
    <property type="protein sequence ID" value="HAT6345922.1"/>
    <property type="molecule type" value="Genomic_DNA"/>
</dbReference>
<evidence type="ECO:0000256" key="1">
    <source>
        <dbReference type="ARBA" id="ARBA00004496"/>
    </source>
</evidence>
<dbReference type="InterPro" id="IPR016152">
    <property type="entry name" value="PTrfase/Anion_transptr"/>
</dbReference>
<dbReference type="GO" id="GO:0016301">
    <property type="term" value="F:kinase activity"/>
    <property type="evidence" value="ECO:0007669"/>
    <property type="project" value="UniProtKB-KW"/>
</dbReference>
<dbReference type="RefSeq" id="WP_005307534.1">
    <property type="nucleotide sequence ID" value="NZ_AP019193.1"/>
</dbReference>
<dbReference type="PANTHER" id="PTHR36203:SF4">
    <property type="entry name" value="MANNITOL-SPECIFIC CRYPTIC PHOSPHOTRANSFERASE ENZYME IIA COMPONENT"/>
    <property type="match status" value="1"/>
</dbReference>
<dbReference type="eggNOG" id="COG1762">
    <property type="taxonomic scope" value="Bacteria"/>
</dbReference>
<keyword evidence="4" id="KW-0808">Transferase</keyword>
<reference evidence="8" key="1">
    <citation type="journal article" date="2018" name="Genome Biol.">
        <title>SKESA: strategic k-mer extension for scrupulous assemblies.</title>
        <authorList>
            <person name="Souvorov A."/>
            <person name="Agarwala R."/>
            <person name="Lipman D.J."/>
        </authorList>
    </citation>
    <scope>NUCLEOTIDE SEQUENCE</scope>
    <source>
        <strain evidence="8">OLC2673_Aeromonas</strain>
    </source>
</reference>
<dbReference type="Proteomes" id="UP001214666">
    <property type="component" value="Chromosome"/>
</dbReference>
<keyword evidence="2" id="KW-0813">Transport</keyword>
<name>A0A0F6KJL5_AERHY</name>
<gene>
    <name evidence="9" type="primary">cmtB</name>
    <name evidence="9" type="ORF">C6C11_21430</name>
    <name evidence="8" type="ORF">JAJ28_003710</name>
    <name evidence="10" type="ORF">PY771_22970</name>
</gene>
<dbReference type="Gene3D" id="3.40.930.10">
    <property type="entry name" value="Mannitol-specific EII, Chain A"/>
    <property type="match status" value="1"/>
</dbReference>
<dbReference type="SUPFAM" id="SSF55804">
    <property type="entry name" value="Phoshotransferase/anion transport protein"/>
    <property type="match status" value="1"/>
</dbReference>
<evidence type="ECO:0000256" key="3">
    <source>
        <dbReference type="ARBA" id="ARBA00022490"/>
    </source>
</evidence>
<dbReference type="KEGG" id="ahh:RY45_01160"/>
<reference evidence="8" key="5">
    <citation type="submission" date="2020-01" db="EMBL/GenBank/DDBJ databases">
        <authorList>
            <consortium name="NCBI Pathogen Detection Project"/>
        </authorList>
    </citation>
    <scope>NUCLEOTIDE SEQUENCE</scope>
    <source>
        <strain evidence="8">OLC2673_Aeromonas</strain>
    </source>
</reference>